<protein>
    <recommendedName>
        <fullName evidence="3">Adenosine deaminase domain-containing protein</fullName>
    </recommendedName>
</protein>
<name>A0A3A8R2I8_9BACT</name>
<dbReference type="EMBL" id="RAWK01000009">
    <property type="protein sequence ID" value="RKH74178.1"/>
    <property type="molecule type" value="Genomic_DNA"/>
</dbReference>
<reference evidence="2" key="1">
    <citation type="submission" date="2018-09" db="EMBL/GenBank/DDBJ databases">
        <authorList>
            <person name="Livingstone P.G."/>
            <person name="Whitworth D.E."/>
        </authorList>
    </citation>
    <scope>NUCLEOTIDE SEQUENCE [LARGE SCALE GENOMIC DNA]</scope>
    <source>
        <strain evidence="2">AB050A</strain>
    </source>
</reference>
<comment type="caution">
    <text evidence="1">The sequence shown here is derived from an EMBL/GenBank/DDBJ whole genome shotgun (WGS) entry which is preliminary data.</text>
</comment>
<evidence type="ECO:0008006" key="3">
    <source>
        <dbReference type="Google" id="ProtNLM"/>
    </source>
</evidence>
<evidence type="ECO:0000313" key="1">
    <source>
        <dbReference type="EMBL" id="RKH74178.1"/>
    </source>
</evidence>
<evidence type="ECO:0000313" key="2">
    <source>
        <dbReference type="Proteomes" id="UP000267003"/>
    </source>
</evidence>
<gene>
    <name evidence="1" type="ORF">D7W81_02485</name>
</gene>
<keyword evidence="2" id="KW-1185">Reference proteome</keyword>
<dbReference type="AlphaFoldDB" id="A0A3A8R2I8"/>
<organism evidence="1 2">
    <name type="scientific">Corallococcus aberystwythensis</name>
    <dbReference type="NCBI Taxonomy" id="2316722"/>
    <lineage>
        <taxon>Bacteria</taxon>
        <taxon>Pseudomonadati</taxon>
        <taxon>Myxococcota</taxon>
        <taxon>Myxococcia</taxon>
        <taxon>Myxococcales</taxon>
        <taxon>Cystobacterineae</taxon>
        <taxon>Myxococcaceae</taxon>
        <taxon>Corallococcus</taxon>
    </lineage>
</organism>
<proteinExistence type="predicted"/>
<dbReference type="SUPFAM" id="SSF51556">
    <property type="entry name" value="Metallo-dependent hydrolases"/>
    <property type="match status" value="1"/>
</dbReference>
<sequence length="808" mass="90104">MDSGTLHPASSKLADDLSHHLKPLARGGSLEVLTQLREALWFEEVEWVSPRSSQCRVSLHSFLMRQAQARLEFSGPRVCLRISPGLSLAEAVHHWRWTSLSLPGDVLIAAHAAATGQEPPADSVSLGAPELDGFFSETELAQTHLHLGAAIPFERLWTHLMAGIASQDLLPGDLKGTAGFVDTREFLCWLVTAALARLSLGSFLFHLEQGQAQDLGSFLPGLAKRTRPPQVFLGAMSALSQGKDPVSFAEARRLLRTLQGQPPERLQGDPLEVLEQRDPLFEWLGLAPTLPETRLIARSFRYLRTSPADKGFASLFWQYLRIRNLTYRHLVLAPGTGGLDWFSTHFRNISPLRKGMDERTRVCSALEMDSRGARLASLEVRTSPSAHWGDIRNLAREVKAAPFRREEPVARALVLHFIKETHTSRPDKLPNADPRQRAHGCRFGSYFHAREQEVLAIETVLRRHPRLLQVLRGMDVCHLELAVPTWVFVPLLQRVRQASARVAESSGGGLRALGLTLHAGEEFRRLSEGLRHIHEPVEFQLLQRGDRLGHALALGTKPRAWCRDNAVVPQPKEEHLDDLLWELDRVAHDDWLTPRGRARYVKEQATRLGAEIYGGSTALVDLRQARKLRGDAYFLATVGYPFMRSHELAKQWGPPGELAVRYLSDFAVYTRGRQPELVTVHPTDAAMLERTQQFLRSTLAALEITIEANPTSNMLIGEVALEHHPIFSLQPLPGKARKGVSSIAVALGSDDPVTLATSLPDEFAYLYFELLRAGVSRQEAQSWLRRVAEGGMRARFTHQPTGPGPRAP</sequence>
<dbReference type="Proteomes" id="UP000267003">
    <property type="component" value="Unassembled WGS sequence"/>
</dbReference>
<dbReference type="Gene3D" id="3.20.20.140">
    <property type="entry name" value="Metal-dependent hydrolases"/>
    <property type="match status" value="2"/>
</dbReference>
<dbReference type="InterPro" id="IPR032466">
    <property type="entry name" value="Metal_Hydrolase"/>
</dbReference>
<accession>A0A3A8R2I8</accession>